<dbReference type="EMBL" id="GL349442">
    <property type="protein sequence ID" value="KNC46252.1"/>
    <property type="molecule type" value="Genomic_DNA"/>
</dbReference>
<reference evidence="2 3" key="1">
    <citation type="submission" date="2010-05" db="EMBL/GenBank/DDBJ databases">
        <title>The Genome Sequence of Thecamonas trahens ATCC 50062.</title>
        <authorList>
            <consortium name="The Broad Institute Genome Sequencing Platform"/>
            <person name="Russ C."/>
            <person name="Cuomo C."/>
            <person name="Shea T."/>
            <person name="Young S.K."/>
            <person name="Zeng Q."/>
            <person name="Koehrsen M."/>
            <person name="Haas B."/>
            <person name="Borodovsky M."/>
            <person name="Guigo R."/>
            <person name="Alvarado L."/>
            <person name="Berlin A."/>
            <person name="Bochicchio J."/>
            <person name="Borenstein D."/>
            <person name="Chapman S."/>
            <person name="Chen Z."/>
            <person name="Freedman E."/>
            <person name="Gellesch M."/>
            <person name="Goldberg J."/>
            <person name="Griggs A."/>
            <person name="Gujja S."/>
            <person name="Heilman E."/>
            <person name="Heiman D."/>
            <person name="Hepburn T."/>
            <person name="Howarth C."/>
            <person name="Jen D."/>
            <person name="Larson L."/>
            <person name="Mehta T."/>
            <person name="Park D."/>
            <person name="Pearson M."/>
            <person name="Roberts A."/>
            <person name="Saif S."/>
            <person name="Shenoy N."/>
            <person name="Sisk P."/>
            <person name="Stolte C."/>
            <person name="Sykes S."/>
            <person name="Thomson T."/>
            <person name="Walk T."/>
            <person name="White J."/>
            <person name="Yandava C."/>
            <person name="Burger G."/>
            <person name="Gray M.W."/>
            <person name="Holland P.W.H."/>
            <person name="King N."/>
            <person name="Lang F.B.F."/>
            <person name="Roger A.J."/>
            <person name="Ruiz-Trillo I."/>
            <person name="Lander E."/>
            <person name="Nusbaum C."/>
        </authorList>
    </citation>
    <scope>NUCLEOTIDE SEQUENCE [LARGE SCALE GENOMIC DNA]</scope>
    <source>
        <strain evidence="2 3">ATCC 50062</strain>
    </source>
</reference>
<proteinExistence type="predicted"/>
<dbReference type="GO" id="GO:0008233">
    <property type="term" value="F:peptidase activity"/>
    <property type="evidence" value="ECO:0007669"/>
    <property type="project" value="UniProtKB-KW"/>
</dbReference>
<feature type="compositionally biased region" description="Basic residues" evidence="1">
    <location>
        <begin position="9"/>
        <end position="18"/>
    </location>
</feature>
<name>A0A0L0D1V6_THETB</name>
<gene>
    <name evidence="2" type="ORF">AMSG_02705</name>
</gene>
<protein>
    <submittedName>
        <fullName evidence="2">Mitochondrial inner membrane protease ATP23</fullName>
    </submittedName>
</protein>
<dbReference type="AlphaFoldDB" id="A0A0L0D1V6"/>
<feature type="compositionally biased region" description="Low complexity" evidence="1">
    <location>
        <begin position="118"/>
        <end position="132"/>
    </location>
</feature>
<dbReference type="RefSeq" id="XP_013760546.1">
    <property type="nucleotide sequence ID" value="XM_013905092.1"/>
</dbReference>
<evidence type="ECO:0000313" key="3">
    <source>
        <dbReference type="Proteomes" id="UP000054408"/>
    </source>
</evidence>
<keyword evidence="2" id="KW-0645">Protease</keyword>
<dbReference type="GO" id="GO:0006508">
    <property type="term" value="P:proteolysis"/>
    <property type="evidence" value="ECO:0007669"/>
    <property type="project" value="UniProtKB-KW"/>
</dbReference>
<feature type="region of interest" description="Disordered" evidence="1">
    <location>
        <begin position="6"/>
        <end position="34"/>
    </location>
</feature>
<feature type="region of interest" description="Disordered" evidence="1">
    <location>
        <begin position="67"/>
        <end position="168"/>
    </location>
</feature>
<dbReference type="Proteomes" id="UP000054408">
    <property type="component" value="Unassembled WGS sequence"/>
</dbReference>
<dbReference type="GeneID" id="25562359"/>
<sequence>MALFCVRTRSTRMRKSRRPSFTSSSTPTTSAARSWTGLTVSSMLAPRSAPQISLASAAGPTNSIAATLTSRASRPPVSAAVPRSLSRKTRRARAPRASRPSQLHGTRATTIHARLTTRRSSLLPSPSSHRLTAQVQARAGPSAGQTATHRRATAPRRTVSARPGPQRQRCHRITFRGLRG</sequence>
<keyword evidence="2" id="KW-0378">Hydrolase</keyword>
<evidence type="ECO:0000256" key="1">
    <source>
        <dbReference type="SAM" id="MobiDB-lite"/>
    </source>
</evidence>
<keyword evidence="3" id="KW-1185">Reference proteome</keyword>
<feature type="compositionally biased region" description="Low complexity" evidence="1">
    <location>
        <begin position="19"/>
        <end position="34"/>
    </location>
</feature>
<evidence type="ECO:0000313" key="2">
    <source>
        <dbReference type="EMBL" id="KNC46252.1"/>
    </source>
</evidence>
<organism evidence="2 3">
    <name type="scientific">Thecamonas trahens ATCC 50062</name>
    <dbReference type="NCBI Taxonomy" id="461836"/>
    <lineage>
        <taxon>Eukaryota</taxon>
        <taxon>Apusozoa</taxon>
        <taxon>Apusomonadida</taxon>
        <taxon>Apusomonadidae</taxon>
        <taxon>Thecamonas</taxon>
    </lineage>
</organism>
<feature type="compositionally biased region" description="Basic residues" evidence="1">
    <location>
        <begin position="85"/>
        <end position="96"/>
    </location>
</feature>
<accession>A0A0L0D1V6</accession>